<dbReference type="OrthoDB" id="9799383at2"/>
<gene>
    <name evidence="1" type="ORF">FJM65_12470</name>
</gene>
<evidence type="ECO:0000313" key="1">
    <source>
        <dbReference type="EMBL" id="TPE43565.1"/>
    </source>
</evidence>
<protein>
    <submittedName>
        <fullName evidence="1">DUF2892 domain-containing protein</fullName>
    </submittedName>
</protein>
<dbReference type="Proteomes" id="UP000316727">
    <property type="component" value="Unassembled WGS sequence"/>
</dbReference>
<keyword evidence="2" id="KW-1185">Reference proteome</keyword>
<comment type="caution">
    <text evidence="1">The sequence shown here is derived from an EMBL/GenBank/DDBJ whole genome shotgun (WGS) entry which is preliminary data.</text>
</comment>
<sequence length="148" mass="16507">MKEKNEGRVRQNTSEAVNKGIDAQTLQNIDHYGHNGPEQIAARLESLNKEWDVERMLEIHGSALTLAGLLLGAKKDKRWLLLAGIGAGFVLQHGLQGWCPSLPIYRRLGFRTRAEIDEERYALKALRGDFNRVLGATTAEGVMNVVRS</sequence>
<evidence type="ECO:0000313" key="2">
    <source>
        <dbReference type="Proteomes" id="UP000316727"/>
    </source>
</evidence>
<reference evidence="1 2" key="1">
    <citation type="submission" date="2019-06" db="EMBL/GenBank/DDBJ databases">
        <title>A novel bacterium of genus Pontibacter, isolated from marine sediment.</title>
        <authorList>
            <person name="Huang H."/>
            <person name="Mo K."/>
            <person name="Hu Y."/>
        </authorList>
    </citation>
    <scope>NUCLEOTIDE SEQUENCE [LARGE SCALE GENOMIC DNA]</scope>
    <source>
        <strain evidence="1 2">HB172049</strain>
    </source>
</reference>
<dbReference type="Gene3D" id="6.10.140.1340">
    <property type="match status" value="1"/>
</dbReference>
<dbReference type="EMBL" id="VFRQ01000006">
    <property type="protein sequence ID" value="TPE43565.1"/>
    <property type="molecule type" value="Genomic_DNA"/>
</dbReference>
<accession>A0A501W4I7</accession>
<organism evidence="1 2">
    <name type="scientific">Pontibacter mangrovi</name>
    <dbReference type="NCBI Taxonomy" id="2589816"/>
    <lineage>
        <taxon>Bacteria</taxon>
        <taxon>Pseudomonadati</taxon>
        <taxon>Bacteroidota</taxon>
        <taxon>Cytophagia</taxon>
        <taxon>Cytophagales</taxon>
        <taxon>Hymenobacteraceae</taxon>
        <taxon>Pontibacter</taxon>
    </lineage>
</organism>
<name>A0A501W4I7_9BACT</name>
<dbReference type="AlphaFoldDB" id="A0A501W4I7"/>
<proteinExistence type="predicted"/>
<dbReference type="RefSeq" id="WP_140621869.1">
    <property type="nucleotide sequence ID" value="NZ_VFRQ01000006.1"/>
</dbReference>